<dbReference type="AlphaFoldDB" id="A0A8H4RLC8"/>
<reference evidence="4 5" key="1">
    <citation type="submission" date="2020-03" db="EMBL/GenBank/DDBJ databases">
        <title>Draft Genome Sequence of Cudoniella acicularis.</title>
        <authorList>
            <person name="Buettner E."/>
            <person name="Kellner H."/>
        </authorList>
    </citation>
    <scope>NUCLEOTIDE SEQUENCE [LARGE SCALE GENOMIC DNA]</scope>
    <source>
        <strain evidence="4 5">DSM 108380</strain>
    </source>
</reference>
<gene>
    <name evidence="4" type="ORF">G7Y89_g6756</name>
</gene>
<dbReference type="InterPro" id="IPR054471">
    <property type="entry name" value="GPIID_WHD"/>
</dbReference>
<feature type="region of interest" description="Disordered" evidence="2">
    <location>
        <begin position="836"/>
        <end position="866"/>
    </location>
</feature>
<accession>A0A8H4RLC8</accession>
<dbReference type="Gene3D" id="3.40.50.300">
    <property type="entry name" value="P-loop containing nucleotide triphosphate hydrolases"/>
    <property type="match status" value="1"/>
</dbReference>
<dbReference type="PANTHER" id="PTHR10039">
    <property type="entry name" value="AMELOGENIN"/>
    <property type="match status" value="1"/>
</dbReference>
<dbReference type="Proteomes" id="UP000566819">
    <property type="component" value="Unassembled WGS sequence"/>
</dbReference>
<dbReference type="InterPro" id="IPR056884">
    <property type="entry name" value="NPHP3-like_N"/>
</dbReference>
<proteinExistence type="predicted"/>
<feature type="domain" description="C2H2-type" evidence="3">
    <location>
        <begin position="776"/>
        <end position="803"/>
    </location>
</feature>
<dbReference type="Pfam" id="PF22939">
    <property type="entry name" value="WHD_GPIID"/>
    <property type="match status" value="1"/>
</dbReference>
<name>A0A8H4RLC8_9HELO</name>
<evidence type="ECO:0000313" key="4">
    <source>
        <dbReference type="EMBL" id="KAF4631381.1"/>
    </source>
</evidence>
<feature type="domain" description="C2H2-type" evidence="3">
    <location>
        <begin position="807"/>
        <end position="835"/>
    </location>
</feature>
<dbReference type="EMBL" id="JAAMPI010000450">
    <property type="protein sequence ID" value="KAF4631381.1"/>
    <property type="molecule type" value="Genomic_DNA"/>
</dbReference>
<feature type="region of interest" description="Disordered" evidence="2">
    <location>
        <begin position="1047"/>
        <end position="1069"/>
    </location>
</feature>
<evidence type="ECO:0000259" key="3">
    <source>
        <dbReference type="SMART" id="SM00355"/>
    </source>
</evidence>
<feature type="compositionally biased region" description="Basic and acidic residues" evidence="2">
    <location>
        <begin position="1057"/>
        <end position="1069"/>
    </location>
</feature>
<evidence type="ECO:0000256" key="1">
    <source>
        <dbReference type="ARBA" id="ARBA00022737"/>
    </source>
</evidence>
<feature type="region of interest" description="Disordered" evidence="2">
    <location>
        <begin position="1180"/>
        <end position="1274"/>
    </location>
</feature>
<dbReference type="OrthoDB" id="21416at2759"/>
<keyword evidence="1" id="KW-0677">Repeat</keyword>
<dbReference type="PANTHER" id="PTHR10039:SF14">
    <property type="entry name" value="NACHT DOMAIN-CONTAINING PROTEIN"/>
    <property type="match status" value="1"/>
</dbReference>
<dbReference type="InterPro" id="IPR013087">
    <property type="entry name" value="Znf_C2H2_type"/>
</dbReference>
<dbReference type="SMART" id="SM00355">
    <property type="entry name" value="ZnF_C2H2"/>
    <property type="match status" value="2"/>
</dbReference>
<sequence>MASAPGNAGGANGGGPVNGPPNANALVFERVLEKFKVPLKKKDRDNFQMTTLPQLQKAIADIQKKQQSERRMQNMTRLGRFVEAMEEYWKVVEVFCNSSQFLPFIWGPMKFLLQVTSTFHTAFSELLDVYQRIGENFLLLLQYQELFPNDQRMGKILLFEATWKTYKTRFSGLIENMSQHRTLIERQANLSEIEESRKAREESNKQQTAILEGQEQSRRDAVRNWLRPASFKSDQDYYSGIRAEYPNTRKWLLAHENFKLWFDPQFPSIPPLLWLNGKPGSGKISRYMCELKAKHYQGKTVLSSLVVEEVQSLSPRPTVLYFYCKNRDNQRDNFVAVARGLLSQLLLQKKDLLEYLYGESSKSAEAVLSSPKVASELLDMAIGNCRSVYIILDGIDECSREERKSITSWFRKLIEELPPTNAESIRCLFDNKVDIEEYSSVWAAKIKEKFKIPDQMANKIATTIPNTVEGMFLLAKLICNNLFHQTSIGGLETELEPDKFPKQVNTAIIARIIEQASEAELKDTMLLLRWLVCAKRPLKWHEIQGAKAINLENSSVEWDRQKLQVDSKGLCGSLVEIRGDQTVELVHLTAKFFLVEEKYALIPTEEIKLASLCINYLNLPGFCEQNIDQWIFSGYYAFMDYAIAFWVRHLEAGLIGIEEQEEEFTEDELMNVFSESLGCFLERHWAGSTAPLVVSKRNSDRLQRFQDALFYEDLAQAVVSTRKQLTWYGKMKKEEMALDLAEILSHVREAFEAALSLPMDDNARNRIEEMYGTNLYKCSRFSCNYFSNGFSTGEQRDQHIEKHDRPYYCTVEGCPTVHFGLTTQKELEKHMKDTHGTVADQDEEFPTENDLAPPKEVERPVTGSSISESRHEQFPFPSLDLSRCCYSLSCRLLGYDCRRLKLEKNPRSTTLDSIFLTIAIAIIPLEVITLTKLLPGYAVLLASREGSRLIYDEKDREIRQRELKITSVLLITMTLALHRARLSASEFSVVSAVSLEARQWSLTLHPLPKSSDSGDDGWTDENMAELEKELGLVLGVIIGPYTYLPKSSSAEAPQDEIQSRKRNETTGSRPLRDACRCATQLEVDHRHFRLRGIRTQQLAARLTKTTQYRVVWGEHLNRSDSWVNKDDVERDVVRVHRMRSSQLRKGRKVSSTIDELSTWITEDQLRISLSPALLAELKARATSNSDQRRACHTSRASRSPSTLPGPVLLGESEQWNWGEERGNQDTQKEISSDTHHSMNTNYDHNTCDTDDEDPRPAKRRKPCSMPTATPILCT</sequence>
<comment type="caution">
    <text evidence="4">The sequence shown here is derived from an EMBL/GenBank/DDBJ whole genome shotgun (WGS) entry which is preliminary data.</text>
</comment>
<keyword evidence="5" id="KW-1185">Reference proteome</keyword>
<protein>
    <recommendedName>
        <fullName evidence="3">C2H2-type domain-containing protein</fullName>
    </recommendedName>
</protein>
<evidence type="ECO:0000313" key="5">
    <source>
        <dbReference type="Proteomes" id="UP000566819"/>
    </source>
</evidence>
<feature type="compositionally biased region" description="Basic and acidic residues" evidence="2">
    <location>
        <begin position="1218"/>
        <end position="1236"/>
    </location>
</feature>
<dbReference type="InterPro" id="IPR027417">
    <property type="entry name" value="P-loop_NTPase"/>
</dbReference>
<organism evidence="4 5">
    <name type="scientific">Cudoniella acicularis</name>
    <dbReference type="NCBI Taxonomy" id="354080"/>
    <lineage>
        <taxon>Eukaryota</taxon>
        <taxon>Fungi</taxon>
        <taxon>Dikarya</taxon>
        <taxon>Ascomycota</taxon>
        <taxon>Pezizomycotina</taxon>
        <taxon>Leotiomycetes</taxon>
        <taxon>Helotiales</taxon>
        <taxon>Tricladiaceae</taxon>
        <taxon>Cudoniella</taxon>
    </lineage>
</organism>
<dbReference type="Pfam" id="PF24883">
    <property type="entry name" value="NPHP3_N"/>
    <property type="match status" value="2"/>
</dbReference>
<evidence type="ECO:0000256" key="2">
    <source>
        <dbReference type="SAM" id="MobiDB-lite"/>
    </source>
</evidence>